<dbReference type="Gene3D" id="2.40.380.10">
    <property type="entry name" value="FomD-like"/>
    <property type="match status" value="1"/>
</dbReference>
<dbReference type="PANTHER" id="PTHR39159">
    <property type="match status" value="1"/>
</dbReference>
<protein>
    <recommendedName>
        <fullName evidence="2">DUF402 domain-containing protein</fullName>
    </recommendedName>
</protein>
<dbReference type="GO" id="GO:0016787">
    <property type="term" value="F:hydrolase activity"/>
    <property type="evidence" value="ECO:0007669"/>
    <property type="project" value="UniProtKB-KW"/>
</dbReference>
<dbReference type="EMBL" id="FOAZ01000043">
    <property type="protein sequence ID" value="SEM68287.1"/>
    <property type="molecule type" value="Genomic_DNA"/>
</dbReference>
<organism evidence="3 4">
    <name type="scientific">Streptacidiphilus jiangxiensis</name>
    <dbReference type="NCBI Taxonomy" id="235985"/>
    <lineage>
        <taxon>Bacteria</taxon>
        <taxon>Bacillati</taxon>
        <taxon>Actinomycetota</taxon>
        <taxon>Actinomycetes</taxon>
        <taxon>Kitasatosporales</taxon>
        <taxon>Streptomycetaceae</taxon>
        <taxon>Streptacidiphilus</taxon>
    </lineage>
</organism>
<dbReference type="InterPro" id="IPR050212">
    <property type="entry name" value="Ntdp-like"/>
</dbReference>
<reference evidence="4" key="1">
    <citation type="submission" date="2016-10" db="EMBL/GenBank/DDBJ databases">
        <authorList>
            <person name="Varghese N."/>
        </authorList>
    </citation>
    <scope>NUCLEOTIDE SEQUENCE [LARGE SCALE GENOMIC DNA]</scope>
    <source>
        <strain evidence="4">DSM 45096 / BCRC 16803 / CGMCC 4.1857 / CIP 109030 / JCM 12277 / KCTC 19219 / NBRC 100920 / 33214</strain>
    </source>
</reference>
<dbReference type="RefSeq" id="WP_042449626.1">
    <property type="nucleotide sequence ID" value="NZ_BBPN01000016.1"/>
</dbReference>
<evidence type="ECO:0000259" key="2">
    <source>
        <dbReference type="Pfam" id="PF04167"/>
    </source>
</evidence>
<dbReference type="InterPro" id="IPR035930">
    <property type="entry name" value="FomD-like_sf"/>
</dbReference>
<evidence type="ECO:0000313" key="4">
    <source>
        <dbReference type="Proteomes" id="UP000183015"/>
    </source>
</evidence>
<dbReference type="InterPro" id="IPR007295">
    <property type="entry name" value="DUF402"/>
</dbReference>
<dbReference type="eggNOG" id="COG2306">
    <property type="taxonomic scope" value="Bacteria"/>
</dbReference>
<keyword evidence="1" id="KW-0378">Hydrolase</keyword>
<dbReference type="STRING" id="235985.SAMN05414137_14328"/>
<dbReference type="Pfam" id="PF04167">
    <property type="entry name" value="DUF402"/>
    <property type="match status" value="1"/>
</dbReference>
<dbReference type="Proteomes" id="UP000183015">
    <property type="component" value="Unassembled WGS sequence"/>
</dbReference>
<dbReference type="PANTHER" id="PTHR39159:SF1">
    <property type="entry name" value="UPF0374 PROTEIN YGAC"/>
    <property type="match status" value="1"/>
</dbReference>
<proteinExistence type="predicted"/>
<name>A0A1H8AFH6_STRJI</name>
<keyword evidence="4" id="KW-1185">Reference proteome</keyword>
<dbReference type="OrthoDB" id="3815685at2"/>
<evidence type="ECO:0000313" key="3">
    <source>
        <dbReference type="EMBL" id="SEM68287.1"/>
    </source>
</evidence>
<evidence type="ECO:0000256" key="1">
    <source>
        <dbReference type="ARBA" id="ARBA00022801"/>
    </source>
</evidence>
<dbReference type="AlphaFoldDB" id="A0A1H8AFH6"/>
<feature type="domain" description="DUF402" evidence="2">
    <location>
        <begin position="81"/>
        <end position="188"/>
    </location>
</feature>
<dbReference type="SUPFAM" id="SSF159234">
    <property type="entry name" value="FomD-like"/>
    <property type="match status" value="1"/>
</dbReference>
<accession>A0A1H8AFH6</accession>
<sequence length="216" mass="24327">MERFEPGETVVRRDLFRGRVWSATALRVVEDTDQALVTACRPGAEAMASRTYVQSRATGDDADRKQAIPDLAAGSWELAPWHWQQTVLLMWKPPAAWYSVNAFFDPGPGHELLRWYVNFERPMVRTAEGFDTFDLLLDLVVAADLSTWEWKDVDEFELGCRLGVVDAEDRRQVEAATTEVLKLIEKRGGPFTPSSGWATWRSDPSWPATVLPSGAN</sequence>
<gene>
    <name evidence="3" type="ORF">SAMN05414137_14328</name>
</gene>